<dbReference type="InterPro" id="IPR020594">
    <property type="entry name" value="Ribosomal_bL9_bac/chp"/>
</dbReference>
<evidence type="ECO:0000313" key="10">
    <source>
        <dbReference type="EMBL" id="PIY89399.1"/>
    </source>
</evidence>
<dbReference type="AlphaFoldDB" id="A0A2M7R7E2"/>
<dbReference type="InterPro" id="IPR036935">
    <property type="entry name" value="Ribosomal_bL9_N_sf"/>
</dbReference>
<dbReference type="Proteomes" id="UP000230767">
    <property type="component" value="Unassembled WGS sequence"/>
</dbReference>
<reference evidence="11" key="1">
    <citation type="submission" date="2017-09" db="EMBL/GenBank/DDBJ databases">
        <title>Depth-based differentiation of microbial function through sediment-hosted aquifers and enrichment of novel symbionts in the deep terrestrial subsurface.</title>
        <authorList>
            <person name="Probst A.J."/>
            <person name="Ladd B."/>
            <person name="Jarett J.K."/>
            <person name="Geller-Mcgrath D.E."/>
            <person name="Sieber C.M.K."/>
            <person name="Emerson J.B."/>
            <person name="Anantharaman K."/>
            <person name="Thomas B.C."/>
            <person name="Malmstrom R."/>
            <person name="Stieglmeier M."/>
            <person name="Klingl A."/>
            <person name="Woyke T."/>
            <person name="Ryan C.M."/>
            <person name="Banfield J.F."/>
        </authorList>
    </citation>
    <scope>NUCLEOTIDE SEQUENCE [LARGE SCALE GENOMIC DNA]</scope>
</reference>
<dbReference type="Pfam" id="PF01281">
    <property type="entry name" value="Ribosomal_L9_N"/>
    <property type="match status" value="1"/>
</dbReference>
<dbReference type="InterPro" id="IPR020070">
    <property type="entry name" value="Ribosomal_bL9_N"/>
</dbReference>
<dbReference type="SUPFAM" id="SSF55653">
    <property type="entry name" value="Ribosomal protein L9 C-domain"/>
    <property type="match status" value="1"/>
</dbReference>
<proteinExistence type="inferred from homology"/>
<evidence type="ECO:0000313" key="11">
    <source>
        <dbReference type="Proteomes" id="UP000230767"/>
    </source>
</evidence>
<evidence type="ECO:0000256" key="3">
    <source>
        <dbReference type="ARBA" id="ARBA00022884"/>
    </source>
</evidence>
<dbReference type="InterPro" id="IPR009027">
    <property type="entry name" value="Ribosomal_bL9/RNase_H1_N"/>
</dbReference>
<dbReference type="GO" id="GO:1990904">
    <property type="term" value="C:ribonucleoprotein complex"/>
    <property type="evidence" value="ECO:0007669"/>
    <property type="project" value="UniProtKB-KW"/>
</dbReference>
<dbReference type="GO" id="GO:0003735">
    <property type="term" value="F:structural constituent of ribosome"/>
    <property type="evidence" value="ECO:0007669"/>
    <property type="project" value="InterPro"/>
</dbReference>
<evidence type="ECO:0000259" key="9">
    <source>
        <dbReference type="Pfam" id="PF03948"/>
    </source>
</evidence>
<feature type="domain" description="Ribosomal protein L9" evidence="8">
    <location>
        <begin position="1"/>
        <end position="45"/>
    </location>
</feature>
<sequence>MRVILLQDIEKVGKKYEVKEVTDGYARNFLIPKGLAKVATREALKWIQVQKEILEKKAEVELKKVQDFVSRIDGLEVVIPVKIGEERQLFESITPQKISEKLKESGFEVKKNQIDLKESIKELGEFPVKVRFEHNLEAEIRVIVTEQKNG</sequence>
<dbReference type="Pfam" id="PF03948">
    <property type="entry name" value="Ribosomal_L9_C"/>
    <property type="match status" value="1"/>
</dbReference>
<comment type="caution">
    <text evidence="10">The sequence shown here is derived from an EMBL/GenBank/DDBJ whole genome shotgun (WGS) entry which is preliminary data.</text>
</comment>
<keyword evidence="4 7" id="KW-0689">Ribosomal protein</keyword>
<dbReference type="GO" id="GO:0006412">
    <property type="term" value="P:translation"/>
    <property type="evidence" value="ECO:0007669"/>
    <property type="project" value="UniProtKB-UniRule"/>
</dbReference>
<comment type="similarity">
    <text evidence="1 7">Belongs to the bacterial ribosomal protein bL9 family.</text>
</comment>
<evidence type="ECO:0000256" key="4">
    <source>
        <dbReference type="ARBA" id="ARBA00022980"/>
    </source>
</evidence>
<dbReference type="EMBL" id="PFLW01000026">
    <property type="protein sequence ID" value="PIY89399.1"/>
    <property type="molecule type" value="Genomic_DNA"/>
</dbReference>
<evidence type="ECO:0000256" key="5">
    <source>
        <dbReference type="ARBA" id="ARBA00023274"/>
    </source>
</evidence>
<dbReference type="HAMAP" id="MF_00503">
    <property type="entry name" value="Ribosomal_bL9"/>
    <property type="match status" value="1"/>
</dbReference>
<organism evidence="10 11">
    <name type="scientific">Candidatus Nealsonbacteria bacterium CG_4_10_14_0_8_um_filter_37_14</name>
    <dbReference type="NCBI Taxonomy" id="1974684"/>
    <lineage>
        <taxon>Bacteria</taxon>
        <taxon>Candidatus Nealsoniibacteriota</taxon>
    </lineage>
</organism>
<dbReference type="InterPro" id="IPR020069">
    <property type="entry name" value="Ribosomal_bL9_C"/>
</dbReference>
<protein>
    <recommendedName>
        <fullName evidence="6 7">Large ribosomal subunit protein bL9</fullName>
    </recommendedName>
</protein>
<keyword evidence="5 7" id="KW-0687">Ribonucleoprotein</keyword>
<dbReference type="GO" id="GO:0019843">
    <property type="term" value="F:rRNA binding"/>
    <property type="evidence" value="ECO:0007669"/>
    <property type="project" value="UniProtKB-UniRule"/>
</dbReference>
<accession>A0A2M7R7E2</accession>
<evidence type="ECO:0000256" key="7">
    <source>
        <dbReference type="HAMAP-Rule" id="MF_00503"/>
    </source>
</evidence>
<dbReference type="InterPro" id="IPR000244">
    <property type="entry name" value="Ribosomal_bL9"/>
</dbReference>
<name>A0A2M7R7E2_9BACT</name>
<evidence type="ECO:0000256" key="1">
    <source>
        <dbReference type="ARBA" id="ARBA00010605"/>
    </source>
</evidence>
<dbReference type="PANTHER" id="PTHR21368">
    <property type="entry name" value="50S RIBOSOMAL PROTEIN L9"/>
    <property type="match status" value="1"/>
</dbReference>
<dbReference type="SUPFAM" id="SSF55658">
    <property type="entry name" value="L9 N-domain-like"/>
    <property type="match status" value="1"/>
</dbReference>
<dbReference type="GO" id="GO:0005840">
    <property type="term" value="C:ribosome"/>
    <property type="evidence" value="ECO:0007669"/>
    <property type="project" value="UniProtKB-KW"/>
</dbReference>
<dbReference type="InterPro" id="IPR036791">
    <property type="entry name" value="Ribosomal_bL9_C_sf"/>
</dbReference>
<dbReference type="Gene3D" id="3.40.5.10">
    <property type="entry name" value="Ribosomal protein L9, N-terminal domain"/>
    <property type="match status" value="1"/>
</dbReference>
<feature type="domain" description="Large ribosomal subunit protein bL9 C-terminal" evidence="9">
    <location>
        <begin position="66"/>
        <end position="145"/>
    </location>
</feature>
<dbReference type="Gene3D" id="3.10.430.100">
    <property type="entry name" value="Ribosomal protein L9, C-terminal domain"/>
    <property type="match status" value="1"/>
</dbReference>
<dbReference type="NCBIfam" id="TIGR00158">
    <property type="entry name" value="L9"/>
    <property type="match status" value="1"/>
</dbReference>
<gene>
    <name evidence="7 10" type="primary">rplI</name>
    <name evidence="10" type="ORF">COY73_01020</name>
</gene>
<comment type="function">
    <text evidence="7">Binds to the 23S rRNA.</text>
</comment>
<evidence type="ECO:0000256" key="6">
    <source>
        <dbReference type="ARBA" id="ARBA00035292"/>
    </source>
</evidence>
<keyword evidence="3 7" id="KW-0694">RNA-binding</keyword>
<evidence type="ECO:0000256" key="2">
    <source>
        <dbReference type="ARBA" id="ARBA00022730"/>
    </source>
</evidence>
<keyword evidence="2 7" id="KW-0699">rRNA-binding</keyword>
<evidence type="ECO:0000259" key="8">
    <source>
        <dbReference type="Pfam" id="PF01281"/>
    </source>
</evidence>